<dbReference type="InterPro" id="IPR044198">
    <property type="entry name" value="DEK"/>
</dbReference>
<dbReference type="EMBL" id="JBBPBK010000009">
    <property type="protein sequence ID" value="KAK9278748.1"/>
    <property type="molecule type" value="Genomic_DNA"/>
</dbReference>
<evidence type="ECO:0000256" key="1">
    <source>
        <dbReference type="SAM" id="MobiDB-lite"/>
    </source>
</evidence>
<feature type="compositionally biased region" description="Basic and acidic residues" evidence="1">
    <location>
        <begin position="30"/>
        <end position="74"/>
    </location>
</feature>
<sequence>MASETLEEKKPEDGAAVEDKAEAKEEEEEKREQSEKEEKEGGDSEMSEKNQEVSEKDLPRENEKSEEKVEESKEVVGGSKKGKRSRKERSKKVTEKKAEQESTEKKAGQESTEKKARRDSSMKEPVTPIERPARERKIVERYSEPSAGRSSASKALSIEKGSGTQLKDIPNVAFKLSKRKPDDNLQMLHTILFGKRAKAHSLKKNISQFSGYVWVRMRKNRGQK</sequence>
<dbReference type="PANTHER" id="PTHR13468:SF1">
    <property type="entry name" value="PROTEIN DEK"/>
    <property type="match status" value="1"/>
</dbReference>
<dbReference type="GO" id="GO:2000779">
    <property type="term" value="P:regulation of double-strand break repair"/>
    <property type="evidence" value="ECO:0007669"/>
    <property type="project" value="TreeGrafter"/>
</dbReference>
<dbReference type="GO" id="GO:0042393">
    <property type="term" value="F:histone binding"/>
    <property type="evidence" value="ECO:0007669"/>
    <property type="project" value="TreeGrafter"/>
</dbReference>
<dbReference type="GO" id="GO:0003677">
    <property type="term" value="F:DNA binding"/>
    <property type="evidence" value="ECO:0007669"/>
    <property type="project" value="InterPro"/>
</dbReference>
<evidence type="ECO:0000313" key="3">
    <source>
        <dbReference type="Proteomes" id="UP001415857"/>
    </source>
</evidence>
<feature type="compositionally biased region" description="Basic residues" evidence="1">
    <location>
        <begin position="80"/>
        <end position="90"/>
    </location>
</feature>
<dbReference type="Proteomes" id="UP001415857">
    <property type="component" value="Unassembled WGS sequence"/>
</dbReference>
<feature type="region of interest" description="Disordered" evidence="1">
    <location>
        <begin position="1"/>
        <end position="162"/>
    </location>
</feature>
<dbReference type="PANTHER" id="PTHR13468">
    <property type="entry name" value="DEK PROTEIN"/>
    <property type="match status" value="1"/>
</dbReference>
<organism evidence="2 3">
    <name type="scientific">Liquidambar formosana</name>
    <name type="common">Formosan gum</name>
    <dbReference type="NCBI Taxonomy" id="63359"/>
    <lineage>
        <taxon>Eukaryota</taxon>
        <taxon>Viridiplantae</taxon>
        <taxon>Streptophyta</taxon>
        <taxon>Embryophyta</taxon>
        <taxon>Tracheophyta</taxon>
        <taxon>Spermatophyta</taxon>
        <taxon>Magnoliopsida</taxon>
        <taxon>eudicotyledons</taxon>
        <taxon>Gunneridae</taxon>
        <taxon>Pentapetalae</taxon>
        <taxon>Saxifragales</taxon>
        <taxon>Altingiaceae</taxon>
        <taxon>Liquidambar</taxon>
    </lineage>
</organism>
<feature type="compositionally biased region" description="Basic and acidic residues" evidence="1">
    <location>
        <begin position="131"/>
        <end position="143"/>
    </location>
</feature>
<name>A0AAP0RK31_LIQFO</name>
<evidence type="ECO:0000313" key="2">
    <source>
        <dbReference type="EMBL" id="KAK9278748.1"/>
    </source>
</evidence>
<dbReference type="GO" id="GO:0005634">
    <property type="term" value="C:nucleus"/>
    <property type="evidence" value="ECO:0007669"/>
    <property type="project" value="TreeGrafter"/>
</dbReference>
<reference evidence="2 3" key="1">
    <citation type="journal article" date="2024" name="Plant J.">
        <title>Genome sequences and population genomics reveal climatic adaptation and genomic divergence between two closely related sweetgum species.</title>
        <authorList>
            <person name="Xu W.Q."/>
            <person name="Ren C.Q."/>
            <person name="Zhang X.Y."/>
            <person name="Comes H.P."/>
            <person name="Liu X.H."/>
            <person name="Li Y.G."/>
            <person name="Kettle C.J."/>
            <person name="Jalonen R."/>
            <person name="Gaisberger H."/>
            <person name="Ma Y.Z."/>
            <person name="Qiu Y.X."/>
        </authorList>
    </citation>
    <scope>NUCLEOTIDE SEQUENCE [LARGE SCALE GENOMIC DNA]</scope>
    <source>
        <strain evidence="2">Hangzhou</strain>
    </source>
</reference>
<feature type="compositionally biased region" description="Basic and acidic residues" evidence="1">
    <location>
        <begin position="1"/>
        <end position="23"/>
    </location>
</feature>
<accession>A0AAP0RK31</accession>
<proteinExistence type="predicted"/>
<comment type="caution">
    <text evidence="2">The sequence shown here is derived from an EMBL/GenBank/DDBJ whole genome shotgun (WGS) entry which is preliminary data.</text>
</comment>
<keyword evidence="3" id="KW-1185">Reference proteome</keyword>
<protein>
    <submittedName>
        <fullName evidence="2">Uncharacterized protein</fullName>
    </submittedName>
</protein>
<feature type="compositionally biased region" description="Basic and acidic residues" evidence="1">
    <location>
        <begin position="91"/>
        <end position="122"/>
    </location>
</feature>
<dbReference type="AlphaFoldDB" id="A0AAP0RK31"/>
<dbReference type="GO" id="GO:0006325">
    <property type="term" value="P:chromatin organization"/>
    <property type="evidence" value="ECO:0007669"/>
    <property type="project" value="InterPro"/>
</dbReference>
<gene>
    <name evidence="2" type="ORF">L1049_028325</name>
</gene>